<evidence type="ECO:0000256" key="1">
    <source>
        <dbReference type="ARBA" id="ARBA00022679"/>
    </source>
</evidence>
<dbReference type="Pfam" id="PF02302">
    <property type="entry name" value="PTS_IIB"/>
    <property type="match status" value="1"/>
</dbReference>
<evidence type="ECO:0000313" key="9">
    <source>
        <dbReference type="EMBL" id="TRM10551.1"/>
    </source>
</evidence>
<keyword evidence="4" id="KW-0804">Transcription</keyword>
<dbReference type="InterPro" id="IPR016152">
    <property type="entry name" value="PTrfase/Anion_transptr"/>
</dbReference>
<feature type="domain" description="PTS EIIB type-2" evidence="7">
    <location>
        <begin position="416"/>
        <end position="505"/>
    </location>
</feature>
<feature type="domain" description="PRD" evidence="8">
    <location>
        <begin position="198"/>
        <end position="303"/>
    </location>
</feature>
<reference evidence="9 10" key="1">
    <citation type="submission" date="2019-07" db="EMBL/GenBank/DDBJ databases">
        <title>Genomic analysis of Lentibacillus sp. NKC851-2.</title>
        <authorList>
            <person name="Oh Y.J."/>
        </authorList>
    </citation>
    <scope>NUCLEOTIDE SEQUENCE [LARGE SCALE GENOMIC DNA]</scope>
    <source>
        <strain evidence="9 10">NKC851-2</strain>
    </source>
</reference>
<keyword evidence="10" id="KW-1185">Reference proteome</keyword>
<dbReference type="SUPFAM" id="SSF52794">
    <property type="entry name" value="PTS system IIB component-like"/>
    <property type="match status" value="1"/>
</dbReference>
<dbReference type="PROSITE" id="PS51094">
    <property type="entry name" value="PTS_EIIA_TYPE_2"/>
    <property type="match status" value="1"/>
</dbReference>
<evidence type="ECO:0000256" key="5">
    <source>
        <dbReference type="SAM" id="MobiDB-lite"/>
    </source>
</evidence>
<feature type="region of interest" description="Disordered" evidence="5">
    <location>
        <begin position="501"/>
        <end position="523"/>
    </location>
</feature>
<dbReference type="InterPro" id="IPR036388">
    <property type="entry name" value="WH-like_DNA-bd_sf"/>
</dbReference>
<dbReference type="PROSITE" id="PS51099">
    <property type="entry name" value="PTS_EIIB_TYPE_2"/>
    <property type="match status" value="1"/>
</dbReference>
<evidence type="ECO:0000259" key="6">
    <source>
        <dbReference type="PROSITE" id="PS51094"/>
    </source>
</evidence>
<proteinExistence type="predicted"/>
<dbReference type="InterPro" id="IPR036095">
    <property type="entry name" value="PTS_EIIB-like_sf"/>
</dbReference>
<dbReference type="PANTHER" id="PTHR30185:SF18">
    <property type="entry name" value="TRANSCRIPTIONAL REGULATOR MTLR"/>
    <property type="match status" value="1"/>
</dbReference>
<keyword evidence="3" id="KW-0805">Transcription regulation</keyword>
<dbReference type="InterPro" id="IPR002178">
    <property type="entry name" value="PTS_EIIA_type-2_dom"/>
</dbReference>
<dbReference type="Gene3D" id="1.10.10.10">
    <property type="entry name" value="Winged helix-like DNA-binding domain superfamily/Winged helix DNA-binding domain"/>
    <property type="match status" value="2"/>
</dbReference>
<dbReference type="InterPro" id="IPR050661">
    <property type="entry name" value="BglG_antiterminators"/>
</dbReference>
<sequence length="694" mass="78970">MRFSGRERKVMDYLLRAEESVPVKVIADRLDVSERTIHRDLKNIESAVSDYNLVLDKQSGKGLRIIGEASRKQDLAAAIAGTAYVEFTPEERQTIILSALLEADEPVKLFTLAAELDVTTATVSHDLDQLEEEMAAYHLRLIRRRGYGIQVEGSEANIRAVISNLIARHVNPSEFVAFLKQHTQNHRSDTISERLLGLVNPEKLSIIEDQVQKVSSELRYELADSAYIGLVVHLSLAMERLQKGDTITFDQMYMEQISGTNEYAIARKLIRYLEQALNQTIPDDEIGYITMHLMGAKLRADQNYLMEDSSMDVAIQAKALIQHVSNRLHQDLTHNRSLLNDLIAHLKPSIYRLKQGLTIHNPMLDELKRDYEELFEIIQDAVNITFPDIQFPEDEVAYLVLHFASVLLYDEQKVSMRALVICSSGIGTAKMLATKLRKEVPEIKQVENISIFDLENRQTADYDVIVSTIPLNEMGHQYILTSPIPTNTELERIKRQIRKKRTTVFNPTAEQRTPEPKDKQSSRQQLELTQAYSGAILSVLDSLNVKRISGVESIEALLQLACQELAKQDVLENYQGVKQALLERQAKRGLGVPGTHLALYHARSDEVKRPSFTVYSLGQPLTIECMDESYMNMKTLLLMLAPSDTNQEVLETLSYLSSLMIEEEGIRLFESGDADQLEQYLSKQFYKWLQEKME</sequence>
<accession>A0A549YF88</accession>
<keyword evidence="2" id="KW-0677">Repeat</keyword>
<dbReference type="Pfam" id="PF08279">
    <property type="entry name" value="HTH_11"/>
    <property type="match status" value="2"/>
</dbReference>
<dbReference type="InterPro" id="IPR036634">
    <property type="entry name" value="PRD_sf"/>
</dbReference>
<dbReference type="RefSeq" id="WP_142789840.1">
    <property type="nucleotide sequence ID" value="NZ_VJMZ01000001.1"/>
</dbReference>
<name>A0A549YF88_9BACI</name>
<dbReference type="InterPro" id="IPR013011">
    <property type="entry name" value="PTS_EIIB_2"/>
</dbReference>
<keyword evidence="1" id="KW-0808">Transferase</keyword>
<feature type="compositionally biased region" description="Basic and acidic residues" evidence="5">
    <location>
        <begin position="512"/>
        <end position="521"/>
    </location>
</feature>
<evidence type="ECO:0000256" key="3">
    <source>
        <dbReference type="ARBA" id="ARBA00023015"/>
    </source>
</evidence>
<feature type="domain" description="PRD" evidence="8">
    <location>
        <begin position="308"/>
        <end position="413"/>
    </location>
</feature>
<comment type="caution">
    <text evidence="9">The sequence shown here is derived from an EMBL/GenBank/DDBJ whole genome shotgun (WGS) entry which is preliminary data.</text>
</comment>
<organism evidence="9 10">
    <name type="scientific">Lentibacillus cibarius</name>
    <dbReference type="NCBI Taxonomy" id="2583219"/>
    <lineage>
        <taxon>Bacteria</taxon>
        <taxon>Bacillati</taxon>
        <taxon>Bacillota</taxon>
        <taxon>Bacilli</taxon>
        <taxon>Bacillales</taxon>
        <taxon>Bacillaceae</taxon>
        <taxon>Lentibacillus</taxon>
    </lineage>
</organism>
<dbReference type="InterPro" id="IPR003501">
    <property type="entry name" value="PTS_EIIB_2/3"/>
</dbReference>
<evidence type="ECO:0000259" key="7">
    <source>
        <dbReference type="PROSITE" id="PS51099"/>
    </source>
</evidence>
<evidence type="ECO:0000256" key="4">
    <source>
        <dbReference type="ARBA" id="ARBA00023163"/>
    </source>
</evidence>
<evidence type="ECO:0000256" key="2">
    <source>
        <dbReference type="ARBA" id="ARBA00022737"/>
    </source>
</evidence>
<dbReference type="InterPro" id="IPR013196">
    <property type="entry name" value="HTH_11"/>
</dbReference>
<dbReference type="GO" id="GO:0006355">
    <property type="term" value="P:regulation of DNA-templated transcription"/>
    <property type="evidence" value="ECO:0007669"/>
    <property type="project" value="InterPro"/>
</dbReference>
<dbReference type="GO" id="GO:0008982">
    <property type="term" value="F:protein-N(PI)-phosphohistidine-sugar phosphotransferase activity"/>
    <property type="evidence" value="ECO:0007669"/>
    <property type="project" value="InterPro"/>
</dbReference>
<dbReference type="SUPFAM" id="SSF63520">
    <property type="entry name" value="PTS-regulatory domain, PRD"/>
    <property type="match status" value="2"/>
</dbReference>
<dbReference type="Pfam" id="PF00874">
    <property type="entry name" value="PRD"/>
    <property type="match status" value="2"/>
</dbReference>
<dbReference type="Proteomes" id="UP000319280">
    <property type="component" value="Unassembled WGS sequence"/>
</dbReference>
<dbReference type="SUPFAM" id="SSF55804">
    <property type="entry name" value="Phoshotransferase/anion transport protein"/>
    <property type="match status" value="1"/>
</dbReference>
<dbReference type="Pfam" id="PF00359">
    <property type="entry name" value="PTS_EIIA_2"/>
    <property type="match status" value="1"/>
</dbReference>
<dbReference type="InterPro" id="IPR036390">
    <property type="entry name" value="WH_DNA-bd_sf"/>
</dbReference>
<dbReference type="Gene3D" id="1.10.1790.10">
    <property type="entry name" value="PRD domain"/>
    <property type="match status" value="2"/>
</dbReference>
<feature type="domain" description="PTS EIIA type-2" evidence="6">
    <location>
        <begin position="538"/>
        <end position="684"/>
    </location>
</feature>
<dbReference type="Gene3D" id="3.40.930.10">
    <property type="entry name" value="Mannitol-specific EII, Chain A"/>
    <property type="match status" value="1"/>
</dbReference>
<dbReference type="EMBL" id="VJMZ01000001">
    <property type="protein sequence ID" value="TRM10551.1"/>
    <property type="molecule type" value="Genomic_DNA"/>
</dbReference>
<dbReference type="AlphaFoldDB" id="A0A549YF88"/>
<evidence type="ECO:0000313" key="10">
    <source>
        <dbReference type="Proteomes" id="UP000319280"/>
    </source>
</evidence>
<dbReference type="Gene3D" id="3.40.50.2300">
    <property type="match status" value="1"/>
</dbReference>
<dbReference type="InterPro" id="IPR011608">
    <property type="entry name" value="PRD"/>
</dbReference>
<evidence type="ECO:0000259" key="8">
    <source>
        <dbReference type="PROSITE" id="PS51372"/>
    </source>
</evidence>
<dbReference type="PANTHER" id="PTHR30185">
    <property type="entry name" value="CRYPTIC BETA-GLUCOSIDE BGL OPERON ANTITERMINATOR"/>
    <property type="match status" value="1"/>
</dbReference>
<dbReference type="CDD" id="cd05568">
    <property type="entry name" value="PTS_IIB_bgl_like"/>
    <property type="match status" value="1"/>
</dbReference>
<dbReference type="GO" id="GO:0009401">
    <property type="term" value="P:phosphoenolpyruvate-dependent sugar phosphotransferase system"/>
    <property type="evidence" value="ECO:0007669"/>
    <property type="project" value="InterPro"/>
</dbReference>
<dbReference type="SUPFAM" id="SSF46785">
    <property type="entry name" value="Winged helix' DNA-binding domain"/>
    <property type="match status" value="2"/>
</dbReference>
<dbReference type="PROSITE" id="PS51372">
    <property type="entry name" value="PRD_2"/>
    <property type="match status" value="2"/>
</dbReference>
<protein>
    <submittedName>
        <fullName evidence="9">Transcription antiterminator</fullName>
    </submittedName>
</protein>
<gene>
    <name evidence="9" type="ORF">FH966_01785</name>
</gene>